<dbReference type="EMBL" id="CP034593">
    <property type="protein sequence ID" value="AZQ77670.1"/>
    <property type="molecule type" value="Genomic_DNA"/>
</dbReference>
<dbReference type="Proteomes" id="UP000280344">
    <property type="component" value="Chromosome"/>
</dbReference>
<keyword evidence="2" id="KW-1185">Reference proteome</keyword>
<gene>
    <name evidence="1" type="ORF">EJ997_10280</name>
</gene>
<sequence>MTRQANEHWEWGNPLHQLLAIIAEATHNGNVYQFSKKKTLSKKDLLRIPRPGDSTKLQEKLGGEPVPLDELTVWLGPGWAELLA</sequence>
<accession>A0A3S9PZ58</accession>
<organism evidence="1 2">
    <name type="scientific">Flaviflexus ciconiae</name>
    <dbReference type="NCBI Taxonomy" id="2496867"/>
    <lineage>
        <taxon>Bacteria</taxon>
        <taxon>Bacillati</taxon>
        <taxon>Actinomycetota</taxon>
        <taxon>Actinomycetes</taxon>
        <taxon>Actinomycetales</taxon>
        <taxon>Actinomycetaceae</taxon>
        <taxon>Flaviflexus</taxon>
    </lineage>
</organism>
<dbReference type="RefSeq" id="WP_126704473.1">
    <property type="nucleotide sequence ID" value="NZ_CP034593.1"/>
</dbReference>
<dbReference type="KEGG" id="flh:EJ997_10280"/>
<proteinExistence type="predicted"/>
<reference evidence="1 2" key="1">
    <citation type="submission" date="2018-12" db="EMBL/GenBank/DDBJ databases">
        <title>Complete genome sequence of Flaviflexus sp. H23T48.</title>
        <authorList>
            <person name="Bae J.-W."/>
            <person name="Lee J.-Y."/>
        </authorList>
    </citation>
    <scope>NUCLEOTIDE SEQUENCE [LARGE SCALE GENOMIC DNA]</scope>
    <source>
        <strain evidence="1 2">H23T48</strain>
    </source>
</reference>
<name>A0A3S9PZ58_9ACTO</name>
<evidence type="ECO:0000313" key="2">
    <source>
        <dbReference type="Proteomes" id="UP000280344"/>
    </source>
</evidence>
<protein>
    <submittedName>
        <fullName evidence="1">Uncharacterized protein</fullName>
    </submittedName>
</protein>
<evidence type="ECO:0000313" key="1">
    <source>
        <dbReference type="EMBL" id="AZQ77670.1"/>
    </source>
</evidence>
<dbReference type="AlphaFoldDB" id="A0A3S9PZ58"/>